<reference evidence="4" key="2">
    <citation type="submission" date="2020-10" db="EMBL/GenBank/DDBJ databases">
        <title>Comparative genomics of the Acetobacterium genus.</title>
        <authorList>
            <person name="Marshall C."/>
            <person name="May H."/>
            <person name="Norman S."/>
        </authorList>
    </citation>
    <scope>NUCLEOTIDE SEQUENCE</scope>
    <source>
        <strain evidence="4">DER-2019</strain>
    </source>
</reference>
<gene>
    <name evidence="4" type="ORF">GH810_11560</name>
</gene>
<keyword evidence="2" id="KW-0812">Transmembrane</keyword>
<dbReference type="InterPro" id="IPR050882">
    <property type="entry name" value="Prepilin_peptidase/N-MTase"/>
</dbReference>
<dbReference type="Pfam" id="PF01478">
    <property type="entry name" value="Peptidase_A24"/>
    <property type="match status" value="1"/>
</dbReference>
<name>A0A923KWZ3_9FIRM</name>
<feature type="transmembrane region" description="Helical" evidence="2">
    <location>
        <begin position="100"/>
        <end position="119"/>
    </location>
</feature>
<evidence type="ECO:0000259" key="3">
    <source>
        <dbReference type="Pfam" id="PF01478"/>
    </source>
</evidence>
<dbReference type="EMBL" id="WJBD01000013">
    <property type="protein sequence ID" value="MBC3888950.1"/>
    <property type="molecule type" value="Genomic_DNA"/>
</dbReference>
<keyword evidence="2" id="KW-0472">Membrane</keyword>
<feature type="transmembrane region" description="Helical" evidence="2">
    <location>
        <begin position="197"/>
        <end position="221"/>
    </location>
</feature>
<accession>A0A923KWZ3</accession>
<keyword evidence="2" id="KW-1133">Transmembrane helix</keyword>
<evidence type="ECO:0000313" key="4">
    <source>
        <dbReference type="EMBL" id="MBC3888950.1"/>
    </source>
</evidence>
<feature type="transmembrane region" description="Helical" evidence="2">
    <location>
        <begin position="76"/>
        <end position="93"/>
    </location>
</feature>
<comment type="caution">
    <text evidence="4">The sequence shown here is derived from an EMBL/GenBank/DDBJ whole genome shotgun (WGS) entry which is preliminary data.</text>
</comment>
<dbReference type="GO" id="GO:0006465">
    <property type="term" value="P:signal peptide processing"/>
    <property type="evidence" value="ECO:0007669"/>
    <property type="project" value="TreeGrafter"/>
</dbReference>
<evidence type="ECO:0000256" key="1">
    <source>
        <dbReference type="ARBA" id="ARBA00005801"/>
    </source>
</evidence>
<proteinExistence type="inferred from homology"/>
<organism evidence="4 5">
    <name type="scientific">Acetobacterium paludosum</name>
    <dbReference type="NCBI Taxonomy" id="52693"/>
    <lineage>
        <taxon>Bacteria</taxon>
        <taxon>Bacillati</taxon>
        <taxon>Bacillota</taxon>
        <taxon>Clostridia</taxon>
        <taxon>Eubacteriales</taxon>
        <taxon>Eubacteriaceae</taxon>
        <taxon>Acetobacterium</taxon>
    </lineage>
</organism>
<dbReference type="OrthoDB" id="1779588at2"/>
<feature type="transmembrane region" description="Helical" evidence="2">
    <location>
        <begin position="6"/>
        <end position="30"/>
    </location>
</feature>
<keyword evidence="5" id="KW-1185">Reference proteome</keyword>
<reference evidence="4" key="1">
    <citation type="submission" date="2019-10" db="EMBL/GenBank/DDBJ databases">
        <authorList>
            <person name="Ross D.E."/>
            <person name="Gulliver D."/>
        </authorList>
    </citation>
    <scope>NUCLEOTIDE SEQUENCE</scope>
    <source>
        <strain evidence="4">DER-2019</strain>
    </source>
</reference>
<sequence>MNQMTFFNIVVLAVGAIIGVCMEKSTIYLIQRRVNTLMPYRFSGSIRKTMLWAAVNTIGWFLLILINGLQSNTLECMLLFSVCIILSAVDISIKKIPNELILITLIIGAAFLVTGQPIGNIEVNLFGLALGFIIFFLPAMIGKGAGWGDVKYAAAVGFCLGLYGVLTAILIMTFFLIIYTVYIIITGQGNLKSKIALGPFMASGFVAVLVINMINSHYLLFDLGLLING</sequence>
<dbReference type="RefSeq" id="WP_148567218.1">
    <property type="nucleotide sequence ID" value="NZ_RXYA01000008.1"/>
</dbReference>
<comment type="similarity">
    <text evidence="1">Belongs to the peptidase A24 family.</text>
</comment>
<dbReference type="GO" id="GO:0004190">
    <property type="term" value="F:aspartic-type endopeptidase activity"/>
    <property type="evidence" value="ECO:0007669"/>
    <property type="project" value="InterPro"/>
</dbReference>
<dbReference type="Proteomes" id="UP000616595">
    <property type="component" value="Unassembled WGS sequence"/>
</dbReference>
<feature type="transmembrane region" description="Helical" evidence="2">
    <location>
        <begin position="154"/>
        <end position="185"/>
    </location>
</feature>
<feature type="domain" description="Prepilin type IV endopeptidase peptidase" evidence="3">
    <location>
        <begin position="77"/>
        <end position="181"/>
    </location>
</feature>
<feature type="transmembrane region" description="Helical" evidence="2">
    <location>
        <begin position="125"/>
        <end position="142"/>
    </location>
</feature>
<protein>
    <recommendedName>
        <fullName evidence="3">Prepilin type IV endopeptidase peptidase domain-containing protein</fullName>
    </recommendedName>
</protein>
<feature type="transmembrane region" description="Helical" evidence="2">
    <location>
        <begin position="51"/>
        <end position="70"/>
    </location>
</feature>
<evidence type="ECO:0000313" key="5">
    <source>
        <dbReference type="Proteomes" id="UP000616595"/>
    </source>
</evidence>
<dbReference type="PANTHER" id="PTHR30487:SF0">
    <property type="entry name" value="PREPILIN LEADER PEPTIDASE_N-METHYLTRANSFERASE-RELATED"/>
    <property type="match status" value="1"/>
</dbReference>
<dbReference type="Gene3D" id="1.20.120.1220">
    <property type="match status" value="1"/>
</dbReference>
<evidence type="ECO:0000256" key="2">
    <source>
        <dbReference type="SAM" id="Phobius"/>
    </source>
</evidence>
<dbReference type="GO" id="GO:0005886">
    <property type="term" value="C:plasma membrane"/>
    <property type="evidence" value="ECO:0007669"/>
    <property type="project" value="TreeGrafter"/>
</dbReference>
<dbReference type="PANTHER" id="PTHR30487">
    <property type="entry name" value="TYPE 4 PREPILIN-LIKE PROTEINS LEADER PEPTIDE-PROCESSING ENZYME"/>
    <property type="match status" value="1"/>
</dbReference>
<dbReference type="InterPro" id="IPR000045">
    <property type="entry name" value="Prepilin_IV_endopep_pep"/>
</dbReference>
<dbReference type="AlphaFoldDB" id="A0A923KWZ3"/>